<name>K0B9U5_9ARCH</name>
<dbReference type="OrthoDB" id="3221at2157"/>
<accession>K0B9U5</accession>
<protein>
    <submittedName>
        <fullName evidence="1">Uncharacterized protein</fullName>
    </submittedName>
</protein>
<sequence>MHDSSTVPNWSQNLRNFHMELISKTPTIELLKILCFGIIVVALISSFSLQNSYGHDPNFRVSTTEDILKFCEFFYEEYQLLGVDSLSQQHPSFPNLRACVILYNHIAWNSTHPAREIVLISEIEKYLGDSSYIKERHLEYSNVIPNWIKKEAQLWVDNVNQDTDFAYGVRTMINAGVLLSEPTERECEQGKLCFNEGDFIKYSHIDKYNDVLTIEHEVYSISDDEIILKVIETSKDGTVITQMNLGWDGLIKTEKCCKFYEYVIPMPIKLNDIIAKDLKIITETTYTIDNRTKQSWLASDVTGQNVKIIDKDTGLVYLYEFHETEVLSVGDKTKITDTNFFDTKYNGKSYHTEIPKWWKTTTKWLLEEKISDSEYLRAMENLISRNILRV</sequence>
<dbReference type="eggNOG" id="arCOG08728">
    <property type="taxonomic scope" value="Archaea"/>
</dbReference>
<dbReference type="KEGG" id="nir:NSED_05755"/>
<keyword evidence="2" id="KW-1185">Reference proteome</keyword>
<reference evidence="1 2" key="1">
    <citation type="journal article" date="2012" name="J. Bacteriol.">
        <title>Draft Genome Sequence of an Ammonia-Oxidizing Archaeon, "Candidatus Nitrosopumilus sediminis" AR2, from Svalbard in the Arctic Circle.</title>
        <authorList>
            <person name="Park S.J."/>
            <person name="Kim J.G."/>
            <person name="Jung M.Y."/>
            <person name="Kim S.J."/>
            <person name="Cha I.T."/>
            <person name="Ghai R."/>
            <person name="Martin-Cuadrado A.B."/>
            <person name="Rodriguez-Valera F."/>
            <person name="Rhee S.K."/>
        </authorList>
    </citation>
    <scope>NUCLEOTIDE SEQUENCE [LARGE SCALE GENOMIC DNA]</scope>
    <source>
        <strain evidence="1 2">AR2</strain>
    </source>
</reference>
<proteinExistence type="predicted"/>
<organism evidence="1 2">
    <name type="scientific">Candidatus Nitrosopumilus sediminis</name>
    <dbReference type="NCBI Taxonomy" id="1229909"/>
    <lineage>
        <taxon>Archaea</taxon>
        <taxon>Nitrososphaerota</taxon>
        <taxon>Nitrososphaeria</taxon>
        <taxon>Nitrosopumilales</taxon>
        <taxon>Nitrosopumilaceae</taxon>
        <taxon>Nitrosopumilus</taxon>
    </lineage>
</organism>
<dbReference type="AlphaFoldDB" id="K0B9U5"/>
<dbReference type="HOGENOM" id="CLU_069061_0_0_2"/>
<dbReference type="eggNOG" id="arCOG08733">
    <property type="taxonomic scope" value="Archaea"/>
</dbReference>
<evidence type="ECO:0000313" key="1">
    <source>
        <dbReference type="EMBL" id="AFS82953.1"/>
    </source>
</evidence>
<dbReference type="Proteomes" id="UP000006100">
    <property type="component" value="Chromosome"/>
</dbReference>
<evidence type="ECO:0000313" key="2">
    <source>
        <dbReference type="Proteomes" id="UP000006100"/>
    </source>
</evidence>
<dbReference type="EMBL" id="CP003843">
    <property type="protein sequence ID" value="AFS82953.1"/>
    <property type="molecule type" value="Genomic_DNA"/>
</dbReference>
<dbReference type="PATRIC" id="fig|1229909.8.peg.1260"/>
<gene>
    <name evidence="1" type="ORF">NSED_05755</name>
</gene>
<dbReference type="STRING" id="1229909.NSED_05755"/>